<reference evidence="2 3" key="1">
    <citation type="submission" date="2017-02" db="EMBL/GenBank/DDBJ databases">
        <authorList>
            <person name="Peterson S.W."/>
        </authorList>
    </citation>
    <scope>NUCLEOTIDE SEQUENCE [LARGE SCALE GENOMIC DNA]</scope>
    <source>
        <strain evidence="2 3">DSM 18034</strain>
    </source>
</reference>
<dbReference type="Proteomes" id="UP000189733">
    <property type="component" value="Unassembled WGS sequence"/>
</dbReference>
<dbReference type="GO" id="GO:0003677">
    <property type="term" value="F:DNA binding"/>
    <property type="evidence" value="ECO:0007669"/>
    <property type="project" value="UniProtKB-KW"/>
</dbReference>
<keyword evidence="3" id="KW-1185">Reference proteome</keyword>
<dbReference type="PANTHER" id="PTHR35568:SF1">
    <property type="entry name" value="TRANSCRIPTIONAL REGULATOR DAUR"/>
    <property type="match status" value="1"/>
</dbReference>
<dbReference type="Pfam" id="PF13309">
    <property type="entry name" value="HTH_22"/>
    <property type="match status" value="1"/>
</dbReference>
<name>A0A1T4WYY7_9BACT</name>
<dbReference type="AlphaFoldDB" id="A0A1T4WYY7"/>
<dbReference type="RefSeq" id="WP_234985104.1">
    <property type="nucleotide sequence ID" value="NZ_FUYA01000012.1"/>
</dbReference>
<sequence>MEQNTITQGQSIQDYIPLVDFLGNFLGKDCEVVLHDTSRVERSVLAIANGHISGRTVGAPLTDLALSIVREKKYVDSTYIMEYDTVSRDGKRLHSATYFIKDPEGELLGMICLNMDVTKQFKARELLNLVIGNGGYERVFAPEDPVDHVGQAESFHDNIEELTENIIQAVISQYSIPADRLTSEEKLEIVGELNRRGVFLIKGSVSVVAKYLASSEATVYRYMQKTQDA</sequence>
<dbReference type="EMBL" id="FUYA01000012">
    <property type="protein sequence ID" value="SKA82572.1"/>
    <property type="molecule type" value="Genomic_DNA"/>
</dbReference>
<protein>
    <submittedName>
        <fullName evidence="2">Predicted transcriptional regulator YheO, contains PAS and DNA-binding HTH domains</fullName>
    </submittedName>
</protein>
<feature type="domain" description="PAC" evidence="1">
    <location>
        <begin position="79"/>
        <end position="129"/>
    </location>
</feature>
<proteinExistence type="predicted"/>
<gene>
    <name evidence="2" type="ORF">SAMN02745702_02816</name>
</gene>
<evidence type="ECO:0000313" key="2">
    <source>
        <dbReference type="EMBL" id="SKA82572.1"/>
    </source>
</evidence>
<dbReference type="PROSITE" id="PS50113">
    <property type="entry name" value="PAC"/>
    <property type="match status" value="1"/>
</dbReference>
<evidence type="ECO:0000313" key="3">
    <source>
        <dbReference type="Proteomes" id="UP000189733"/>
    </source>
</evidence>
<dbReference type="PANTHER" id="PTHR35568">
    <property type="entry name" value="TRANSCRIPTIONAL REGULATOR DAUR"/>
    <property type="match status" value="1"/>
</dbReference>
<accession>A0A1T4WYY7</accession>
<dbReference type="Pfam" id="PF08348">
    <property type="entry name" value="PAS_6"/>
    <property type="match status" value="1"/>
</dbReference>
<keyword evidence="2" id="KW-0238">DNA-binding</keyword>
<dbReference type="InterPro" id="IPR039445">
    <property type="entry name" value="DauR-like_HTH"/>
</dbReference>
<dbReference type="InterPro" id="IPR000700">
    <property type="entry name" value="PAS-assoc_C"/>
</dbReference>
<organism evidence="2 3">
    <name type="scientific">Desulfobaculum bizertense DSM 18034</name>
    <dbReference type="NCBI Taxonomy" id="1121442"/>
    <lineage>
        <taxon>Bacteria</taxon>
        <taxon>Pseudomonadati</taxon>
        <taxon>Thermodesulfobacteriota</taxon>
        <taxon>Desulfovibrionia</taxon>
        <taxon>Desulfovibrionales</taxon>
        <taxon>Desulfovibrionaceae</taxon>
        <taxon>Desulfobaculum</taxon>
    </lineage>
</organism>
<evidence type="ECO:0000259" key="1">
    <source>
        <dbReference type="PROSITE" id="PS50113"/>
    </source>
</evidence>
<dbReference type="STRING" id="1121442.SAMN02745702_02816"/>
<dbReference type="InterPro" id="IPR039446">
    <property type="entry name" value="DauR-like"/>
</dbReference>
<dbReference type="InterPro" id="IPR013559">
    <property type="entry name" value="YheO"/>
</dbReference>